<name>A0A1K2H4G9_9NEIS</name>
<dbReference type="STRING" id="1121279.SAMN02745887_00291"/>
<protein>
    <submittedName>
        <fullName evidence="2">Pimeloyl-ACP methyl ester carboxylesterase</fullName>
    </submittedName>
</protein>
<dbReference type="GO" id="GO:0016020">
    <property type="term" value="C:membrane"/>
    <property type="evidence" value="ECO:0007669"/>
    <property type="project" value="TreeGrafter"/>
</dbReference>
<dbReference type="InterPro" id="IPR029058">
    <property type="entry name" value="AB_hydrolase_fold"/>
</dbReference>
<dbReference type="PANTHER" id="PTHR43798:SF33">
    <property type="entry name" value="HYDROLASE, PUTATIVE (AFU_ORTHOLOGUE AFUA_2G14860)-RELATED"/>
    <property type="match status" value="1"/>
</dbReference>
<reference evidence="2 3" key="1">
    <citation type="submission" date="2016-11" db="EMBL/GenBank/DDBJ databases">
        <authorList>
            <person name="Jaros S."/>
            <person name="Januszkiewicz K."/>
            <person name="Wedrychowicz H."/>
        </authorList>
    </citation>
    <scope>NUCLEOTIDE SEQUENCE [LARGE SCALE GENOMIC DNA]</scope>
    <source>
        <strain evidence="2 3">DSM 18899</strain>
    </source>
</reference>
<dbReference type="Proteomes" id="UP000186513">
    <property type="component" value="Unassembled WGS sequence"/>
</dbReference>
<dbReference type="InterPro" id="IPR050266">
    <property type="entry name" value="AB_hydrolase_sf"/>
</dbReference>
<dbReference type="Pfam" id="PF12697">
    <property type="entry name" value="Abhydrolase_6"/>
    <property type="match status" value="1"/>
</dbReference>
<sequence length="295" mass="32471">MLPLLPWSYTTEANLTLRGWHSPPSGKPVLHFLHGNGLCGLVYSPMLHALSEHFDLWLCDIQGHGVSDAGEQFLGWNRNADLAMAAFDAHASLWQGVAHYALGHSFGGVLTSLLLAKHPQRFRAAVLLDPVIFTPWMVRALQLGEQLGLQHFTPLAKQAKARRRSWANRVAAADALNGRGMFREWAPEAFDAYIQHALQHDEGGEARLRCPAEIEATIFSTTPRGLWSALRAIAVPTCLIHGESSYPFVAKSAKRLQGLNQAIVVQQVAGGHCFMQERPTEAADWVSAFLRSQSA</sequence>
<evidence type="ECO:0000313" key="2">
    <source>
        <dbReference type="EMBL" id="SFZ70733.1"/>
    </source>
</evidence>
<organism evidence="2 3">
    <name type="scientific">Chitinimonas taiwanensis DSM 18899</name>
    <dbReference type="NCBI Taxonomy" id="1121279"/>
    <lineage>
        <taxon>Bacteria</taxon>
        <taxon>Pseudomonadati</taxon>
        <taxon>Pseudomonadota</taxon>
        <taxon>Betaproteobacteria</taxon>
        <taxon>Neisseriales</taxon>
        <taxon>Chitinibacteraceae</taxon>
        <taxon>Chitinimonas</taxon>
    </lineage>
</organism>
<dbReference type="PANTHER" id="PTHR43798">
    <property type="entry name" value="MONOACYLGLYCEROL LIPASE"/>
    <property type="match status" value="1"/>
</dbReference>
<evidence type="ECO:0000313" key="3">
    <source>
        <dbReference type="Proteomes" id="UP000186513"/>
    </source>
</evidence>
<dbReference type="EMBL" id="FPKR01000001">
    <property type="protein sequence ID" value="SFZ70733.1"/>
    <property type="molecule type" value="Genomic_DNA"/>
</dbReference>
<proteinExistence type="predicted"/>
<dbReference type="InterPro" id="IPR000073">
    <property type="entry name" value="AB_hydrolase_1"/>
</dbReference>
<dbReference type="SUPFAM" id="SSF53474">
    <property type="entry name" value="alpha/beta-Hydrolases"/>
    <property type="match status" value="1"/>
</dbReference>
<accession>A0A1K2H4G9</accession>
<gene>
    <name evidence="2" type="ORF">SAMN02745887_00291</name>
</gene>
<dbReference type="RefSeq" id="WP_245794110.1">
    <property type="nucleotide sequence ID" value="NZ_FPKR01000001.1"/>
</dbReference>
<dbReference type="Gene3D" id="3.40.50.1820">
    <property type="entry name" value="alpha/beta hydrolase"/>
    <property type="match status" value="1"/>
</dbReference>
<evidence type="ECO:0000259" key="1">
    <source>
        <dbReference type="Pfam" id="PF12697"/>
    </source>
</evidence>
<dbReference type="AlphaFoldDB" id="A0A1K2H4G9"/>
<feature type="domain" description="AB hydrolase-1" evidence="1">
    <location>
        <begin position="32"/>
        <end position="284"/>
    </location>
</feature>
<keyword evidence="3" id="KW-1185">Reference proteome</keyword>